<dbReference type="AlphaFoldDB" id="A0A6J4ICQ8"/>
<dbReference type="EMBL" id="CADCTH010000243">
    <property type="protein sequence ID" value="CAA9247352.1"/>
    <property type="molecule type" value="Genomic_DNA"/>
</dbReference>
<organism evidence="2">
    <name type="scientific">uncultured Actinomycetospora sp</name>
    <dbReference type="NCBI Taxonomy" id="1135996"/>
    <lineage>
        <taxon>Bacteria</taxon>
        <taxon>Bacillati</taxon>
        <taxon>Actinomycetota</taxon>
        <taxon>Actinomycetes</taxon>
        <taxon>Pseudonocardiales</taxon>
        <taxon>Pseudonocardiaceae</taxon>
        <taxon>Actinomycetospora</taxon>
        <taxon>environmental samples</taxon>
    </lineage>
</organism>
<sequence>MTATARPPTGHGAARAAGAPPDLGAAAPAALGYLADLSVPAPAVRDGRVDHMLRSALSAHGGTPTVPGQRGAMDEVAAAVRTACAHLAAAELEDAYLALRAAVDRLPRSVVPGA</sequence>
<feature type="region of interest" description="Disordered" evidence="1">
    <location>
        <begin position="1"/>
        <end position="21"/>
    </location>
</feature>
<name>A0A6J4ICQ8_9PSEU</name>
<evidence type="ECO:0000313" key="2">
    <source>
        <dbReference type="EMBL" id="CAA9247352.1"/>
    </source>
</evidence>
<accession>A0A6J4ICQ8</accession>
<proteinExistence type="predicted"/>
<reference evidence="2" key="1">
    <citation type="submission" date="2020-02" db="EMBL/GenBank/DDBJ databases">
        <authorList>
            <person name="Meier V. D."/>
        </authorList>
    </citation>
    <scope>NUCLEOTIDE SEQUENCE</scope>
    <source>
        <strain evidence="2">AVDCRST_MAG54</strain>
    </source>
</reference>
<protein>
    <submittedName>
        <fullName evidence="2">Uncharacterized protein</fullName>
    </submittedName>
</protein>
<gene>
    <name evidence="2" type="ORF">AVDCRST_MAG54-1815</name>
</gene>
<evidence type="ECO:0000256" key="1">
    <source>
        <dbReference type="SAM" id="MobiDB-lite"/>
    </source>
</evidence>